<accession>A0ABQ4Q7W3</accession>
<protein>
    <recommendedName>
        <fullName evidence="3">DUF2891 family protein</fullName>
    </recommendedName>
</protein>
<sequence>MDALAPLASAYAQVALANIVREFPNKPDHLLRTADDLRPPRALHPVFYGSYDWHSSVHMHWTLVRLLRLCPGLPEAHAIRGVLDSHFTISNVEAERGYMRQPGRETFERPYGWAWLLKLQAELALLANTDAHARRWQASLAPLADAVVDRFLHFLPRARYPVRAGTHGNSAFALLLALDYAQAQQHLALRKLISERANQWFGQDRRYPAAYEPGGEDFLSPGLVEAALMLRLVDGCSFADWWHVFRPAQEALGAWLLPVDVDDRSDARLSHLDGLNLSRAWCWRLLLPEMPAELRPAVEKAIDAHLAASLPHVAHGPYVGTHWLASFALLALSPTGCDGY</sequence>
<evidence type="ECO:0000313" key="1">
    <source>
        <dbReference type="EMBL" id="GIZ52870.1"/>
    </source>
</evidence>
<organism evidence="1 2">
    <name type="scientific">Noviherbaspirillum aridicola</name>
    <dbReference type="NCBI Taxonomy" id="2849687"/>
    <lineage>
        <taxon>Bacteria</taxon>
        <taxon>Pseudomonadati</taxon>
        <taxon>Pseudomonadota</taxon>
        <taxon>Betaproteobacteria</taxon>
        <taxon>Burkholderiales</taxon>
        <taxon>Oxalobacteraceae</taxon>
        <taxon>Noviherbaspirillum</taxon>
    </lineage>
</organism>
<reference evidence="1 2" key="1">
    <citation type="journal article" date="2022" name="Int. J. Syst. Evol. Microbiol.">
        <title>Noviherbaspirillum aridicola sp. nov., isolated from an arid soil in Pakistan.</title>
        <authorList>
            <person name="Khan I.U."/>
            <person name="Saqib M."/>
            <person name="Amin A."/>
            <person name="Hussain F."/>
            <person name="Li L."/>
            <person name="Liu Y.H."/>
            <person name="Fang B.Z."/>
            <person name="Ahmed I."/>
            <person name="Li W.J."/>
        </authorList>
    </citation>
    <scope>NUCLEOTIDE SEQUENCE [LARGE SCALE GENOMIC DNA]</scope>
    <source>
        <strain evidence="1 2">NCCP-691</strain>
    </source>
</reference>
<dbReference type="InterPro" id="IPR021365">
    <property type="entry name" value="DUF2891"/>
</dbReference>
<dbReference type="Proteomes" id="UP000887222">
    <property type="component" value="Unassembled WGS sequence"/>
</dbReference>
<dbReference type="RefSeq" id="WP_220809299.1">
    <property type="nucleotide sequence ID" value="NZ_BPMK01000013.1"/>
</dbReference>
<gene>
    <name evidence="1" type="ORF">NCCP691_28840</name>
</gene>
<proteinExistence type="predicted"/>
<dbReference type="Pfam" id="PF11199">
    <property type="entry name" value="DUF2891"/>
    <property type="match status" value="1"/>
</dbReference>
<name>A0ABQ4Q7W3_9BURK</name>
<comment type="caution">
    <text evidence="1">The sequence shown here is derived from an EMBL/GenBank/DDBJ whole genome shotgun (WGS) entry which is preliminary data.</text>
</comment>
<keyword evidence="2" id="KW-1185">Reference proteome</keyword>
<evidence type="ECO:0008006" key="3">
    <source>
        <dbReference type="Google" id="ProtNLM"/>
    </source>
</evidence>
<evidence type="ECO:0000313" key="2">
    <source>
        <dbReference type="Proteomes" id="UP000887222"/>
    </source>
</evidence>
<dbReference type="EMBL" id="BPMK01000013">
    <property type="protein sequence ID" value="GIZ52870.1"/>
    <property type="molecule type" value="Genomic_DNA"/>
</dbReference>